<evidence type="ECO:0000256" key="1">
    <source>
        <dbReference type="ARBA" id="ARBA00001971"/>
    </source>
</evidence>
<keyword evidence="9 14" id="KW-0560">Oxidoreductase</keyword>
<evidence type="ECO:0000256" key="14">
    <source>
        <dbReference type="RuleBase" id="RU000461"/>
    </source>
</evidence>
<dbReference type="GO" id="GO:0004497">
    <property type="term" value="F:monooxygenase activity"/>
    <property type="evidence" value="ECO:0007669"/>
    <property type="project" value="UniProtKB-KW"/>
</dbReference>
<evidence type="ECO:0000256" key="2">
    <source>
        <dbReference type="ARBA" id="ARBA00004174"/>
    </source>
</evidence>
<dbReference type="KEGG" id="fas:105264551"/>
<dbReference type="GO" id="GO:0005789">
    <property type="term" value="C:endoplasmic reticulum membrane"/>
    <property type="evidence" value="ECO:0007669"/>
    <property type="project" value="UniProtKB-SubCell"/>
</dbReference>
<comment type="cofactor">
    <cofactor evidence="1 13">
        <name>heme</name>
        <dbReference type="ChEBI" id="CHEBI:30413"/>
    </cofactor>
</comment>
<evidence type="ECO:0000256" key="7">
    <source>
        <dbReference type="ARBA" id="ARBA00022824"/>
    </source>
</evidence>
<dbReference type="Pfam" id="PF00067">
    <property type="entry name" value="p450"/>
    <property type="match status" value="1"/>
</dbReference>
<keyword evidence="6 13" id="KW-0479">Metal-binding</keyword>
<protein>
    <submittedName>
        <fullName evidence="17">Probable cytochrome P450 28d1</fullName>
    </submittedName>
</protein>
<keyword evidence="15" id="KW-0812">Transmembrane</keyword>
<evidence type="ECO:0000256" key="8">
    <source>
        <dbReference type="ARBA" id="ARBA00022848"/>
    </source>
</evidence>
<comment type="similarity">
    <text evidence="4 14">Belongs to the cytochrome P450 family.</text>
</comment>
<name>A0A9R1SYN5_9HYME</name>
<dbReference type="AlphaFoldDB" id="A0A9R1SYN5"/>
<dbReference type="InterPro" id="IPR001128">
    <property type="entry name" value="Cyt_P450"/>
</dbReference>
<keyword evidence="16" id="KW-1185">Reference proteome</keyword>
<evidence type="ECO:0000256" key="13">
    <source>
        <dbReference type="PIRSR" id="PIRSR602401-1"/>
    </source>
</evidence>
<keyword evidence="7" id="KW-0256">Endoplasmic reticulum</keyword>
<evidence type="ECO:0000256" key="4">
    <source>
        <dbReference type="ARBA" id="ARBA00010617"/>
    </source>
</evidence>
<evidence type="ECO:0000313" key="17">
    <source>
        <dbReference type="RefSeq" id="XP_011299794.1"/>
    </source>
</evidence>
<keyword evidence="8" id="KW-0492">Microsome</keyword>
<dbReference type="OrthoDB" id="2789670at2759"/>
<dbReference type="PROSITE" id="PS00086">
    <property type="entry name" value="CYTOCHROME_P450"/>
    <property type="match status" value="1"/>
</dbReference>
<feature type="transmembrane region" description="Helical" evidence="15">
    <location>
        <begin position="6"/>
        <end position="23"/>
    </location>
</feature>
<dbReference type="PRINTS" id="PR00463">
    <property type="entry name" value="EP450I"/>
</dbReference>
<gene>
    <name evidence="17" type="primary">LOC105264551</name>
</gene>
<dbReference type="PANTHER" id="PTHR24292:SF54">
    <property type="entry name" value="CYP9F3-RELATED"/>
    <property type="match status" value="1"/>
</dbReference>
<evidence type="ECO:0000256" key="12">
    <source>
        <dbReference type="ARBA" id="ARBA00023136"/>
    </source>
</evidence>
<proteinExistence type="inferred from homology"/>
<sequence>MDSYCLYTIAFILVLIFVIYKYLARNNGYWKCKGIPEARGAILGIGHILDQVLLRKNMGMMTEVFYKDHPDDSMVGIYVAQNPVLVVRDPDLVKFVLSTGFGYFSDNITLVKKNDPLLFHDPFFQNGQAWKDKRGIFVSAFSSKKLKDRIFQISTTCEKLITYLKEKSSKTGSIELEVKELFEKYTLEVAASSILSIDNHIFLDKIEKNSLSSMMKTMFHVTSAIGLKQNFVLLLPALGQFLPINFVPKWVNIAFQKMISDIKSIRSQEMIQRNDILQHISDYLKEKGMDGDELAAHAFSFVIEQFETSSVTLALMSYFAAKYPKVQEKMRKEVEEILEKHGSICSYEAINDLTYIEQVAKESLRLFTPVGRMVRFCSKPVTLEGPDGLTCTLKPGAEVHIPVSGLHKDPQYWRNPDEFMPERFDKEHEELRHKFVYLAFGEGPRMCPGMRMGLLQVKAAMAAVLKNFVIEKSERMADPAQLDPRYFMVAIYGGIWVRLRPRP</sequence>
<evidence type="ECO:0000256" key="15">
    <source>
        <dbReference type="SAM" id="Phobius"/>
    </source>
</evidence>
<dbReference type="RefSeq" id="XP_011299794.1">
    <property type="nucleotide sequence ID" value="XM_011301492.1"/>
</dbReference>
<feature type="binding site" description="axial binding residue" evidence="13">
    <location>
        <position position="447"/>
    </location>
    <ligand>
        <name>heme</name>
        <dbReference type="ChEBI" id="CHEBI:30413"/>
    </ligand>
    <ligandPart>
        <name>Fe</name>
        <dbReference type="ChEBI" id="CHEBI:18248"/>
    </ligandPart>
</feature>
<keyword evidence="11 14" id="KW-0503">Monooxygenase</keyword>
<accession>A0A9R1SYN5</accession>
<dbReference type="GO" id="GO:0005506">
    <property type="term" value="F:iron ion binding"/>
    <property type="evidence" value="ECO:0007669"/>
    <property type="project" value="InterPro"/>
</dbReference>
<evidence type="ECO:0000256" key="10">
    <source>
        <dbReference type="ARBA" id="ARBA00023004"/>
    </source>
</evidence>
<dbReference type="InterPro" id="IPR002401">
    <property type="entry name" value="Cyt_P450_E_grp-I"/>
</dbReference>
<evidence type="ECO:0000313" key="16">
    <source>
        <dbReference type="Proteomes" id="UP000694866"/>
    </source>
</evidence>
<reference evidence="17" key="1">
    <citation type="submission" date="2025-08" db="UniProtKB">
        <authorList>
            <consortium name="RefSeq"/>
        </authorList>
    </citation>
    <scope>IDENTIFICATION</scope>
    <source>
        <strain evidence="17">USDA-PBARC FA_bdor</strain>
        <tissue evidence="17">Whole organism</tissue>
    </source>
</reference>
<evidence type="ECO:0000256" key="3">
    <source>
        <dbReference type="ARBA" id="ARBA00004406"/>
    </source>
</evidence>
<dbReference type="PANTHER" id="PTHR24292">
    <property type="entry name" value="CYTOCHROME P450"/>
    <property type="match status" value="1"/>
</dbReference>
<dbReference type="GO" id="GO:0020037">
    <property type="term" value="F:heme binding"/>
    <property type="evidence" value="ECO:0007669"/>
    <property type="project" value="InterPro"/>
</dbReference>
<dbReference type="GO" id="GO:0016705">
    <property type="term" value="F:oxidoreductase activity, acting on paired donors, with incorporation or reduction of molecular oxygen"/>
    <property type="evidence" value="ECO:0007669"/>
    <property type="project" value="InterPro"/>
</dbReference>
<dbReference type="CDD" id="cd11056">
    <property type="entry name" value="CYP6-like"/>
    <property type="match status" value="1"/>
</dbReference>
<keyword evidence="12 15" id="KW-0472">Membrane</keyword>
<evidence type="ECO:0000256" key="6">
    <source>
        <dbReference type="ARBA" id="ARBA00022723"/>
    </source>
</evidence>
<organism evidence="16 17">
    <name type="scientific">Fopius arisanus</name>
    <dbReference type="NCBI Taxonomy" id="64838"/>
    <lineage>
        <taxon>Eukaryota</taxon>
        <taxon>Metazoa</taxon>
        <taxon>Ecdysozoa</taxon>
        <taxon>Arthropoda</taxon>
        <taxon>Hexapoda</taxon>
        <taxon>Insecta</taxon>
        <taxon>Pterygota</taxon>
        <taxon>Neoptera</taxon>
        <taxon>Endopterygota</taxon>
        <taxon>Hymenoptera</taxon>
        <taxon>Apocrita</taxon>
        <taxon>Ichneumonoidea</taxon>
        <taxon>Braconidae</taxon>
        <taxon>Opiinae</taxon>
        <taxon>Fopius</taxon>
    </lineage>
</organism>
<dbReference type="InterPro" id="IPR050476">
    <property type="entry name" value="Insect_CytP450_Detox"/>
</dbReference>
<dbReference type="GeneID" id="105264551"/>
<comment type="subcellular location">
    <subcellularLocation>
        <location evidence="3">Endoplasmic reticulum membrane</location>
        <topology evidence="3">Peripheral membrane protein</topology>
    </subcellularLocation>
    <subcellularLocation>
        <location evidence="2">Microsome membrane</location>
        <topology evidence="2">Peripheral membrane protein</topology>
    </subcellularLocation>
</comment>
<dbReference type="SUPFAM" id="SSF48264">
    <property type="entry name" value="Cytochrome P450"/>
    <property type="match status" value="1"/>
</dbReference>
<dbReference type="InterPro" id="IPR036396">
    <property type="entry name" value="Cyt_P450_sf"/>
</dbReference>
<dbReference type="Proteomes" id="UP000694866">
    <property type="component" value="Unplaced"/>
</dbReference>
<dbReference type="InterPro" id="IPR017972">
    <property type="entry name" value="Cyt_P450_CS"/>
</dbReference>
<evidence type="ECO:0000256" key="5">
    <source>
        <dbReference type="ARBA" id="ARBA00022617"/>
    </source>
</evidence>
<evidence type="ECO:0000256" key="9">
    <source>
        <dbReference type="ARBA" id="ARBA00023002"/>
    </source>
</evidence>
<evidence type="ECO:0000256" key="11">
    <source>
        <dbReference type="ARBA" id="ARBA00023033"/>
    </source>
</evidence>
<keyword evidence="5 13" id="KW-0349">Heme</keyword>
<dbReference type="Gene3D" id="1.10.630.10">
    <property type="entry name" value="Cytochrome P450"/>
    <property type="match status" value="1"/>
</dbReference>
<keyword evidence="10 13" id="KW-0408">Iron</keyword>
<keyword evidence="15" id="KW-1133">Transmembrane helix</keyword>